<organism evidence="1 2">
    <name type="scientific">Massilia suwonensis</name>
    <dbReference type="NCBI Taxonomy" id="648895"/>
    <lineage>
        <taxon>Bacteria</taxon>
        <taxon>Pseudomonadati</taxon>
        <taxon>Pseudomonadota</taxon>
        <taxon>Betaproteobacteria</taxon>
        <taxon>Burkholderiales</taxon>
        <taxon>Oxalobacteraceae</taxon>
        <taxon>Telluria group</taxon>
        <taxon>Massilia</taxon>
    </lineage>
</organism>
<proteinExistence type="predicted"/>
<evidence type="ECO:0000313" key="1">
    <source>
        <dbReference type="EMBL" id="MFC5476651.1"/>
    </source>
</evidence>
<dbReference type="RefSeq" id="WP_379750829.1">
    <property type="nucleotide sequence ID" value="NZ_JBHSMR010000001.1"/>
</dbReference>
<accession>A0ABW0MGR2</accession>
<evidence type="ECO:0008006" key="3">
    <source>
        <dbReference type="Google" id="ProtNLM"/>
    </source>
</evidence>
<name>A0ABW0MGR2_9BURK</name>
<comment type="caution">
    <text evidence="1">The sequence shown here is derived from an EMBL/GenBank/DDBJ whole genome shotgun (WGS) entry which is preliminary data.</text>
</comment>
<reference evidence="2" key="1">
    <citation type="journal article" date="2019" name="Int. J. Syst. Evol. Microbiol.">
        <title>The Global Catalogue of Microorganisms (GCM) 10K type strain sequencing project: providing services to taxonomists for standard genome sequencing and annotation.</title>
        <authorList>
            <consortium name="The Broad Institute Genomics Platform"/>
            <consortium name="The Broad Institute Genome Sequencing Center for Infectious Disease"/>
            <person name="Wu L."/>
            <person name="Ma J."/>
        </authorList>
    </citation>
    <scope>NUCLEOTIDE SEQUENCE [LARGE SCALE GENOMIC DNA]</scope>
    <source>
        <strain evidence="2">CCUG 43111</strain>
    </source>
</reference>
<dbReference type="EMBL" id="JBHSMR010000001">
    <property type="protein sequence ID" value="MFC5476651.1"/>
    <property type="molecule type" value="Genomic_DNA"/>
</dbReference>
<gene>
    <name evidence="1" type="ORF">ACFPQ5_00505</name>
</gene>
<sequence>MPVRRLPEGAQYDPNRVLDAIIEKTGLKNDAALSRALEVAPPVISKIRHNTLPIGATILLRMHEISDFSIRELRALMIAPEAGAAGV</sequence>
<dbReference type="Proteomes" id="UP001596101">
    <property type="component" value="Unassembled WGS sequence"/>
</dbReference>
<keyword evidence="2" id="KW-1185">Reference proteome</keyword>
<protein>
    <recommendedName>
        <fullName evidence="3">XRE family transcriptional regulator</fullName>
    </recommendedName>
</protein>
<evidence type="ECO:0000313" key="2">
    <source>
        <dbReference type="Proteomes" id="UP001596101"/>
    </source>
</evidence>